<evidence type="ECO:0000256" key="12">
    <source>
        <dbReference type="PIRNR" id="PIRNR015601"/>
    </source>
</evidence>
<proteinExistence type="inferred from homology"/>
<dbReference type="Pfam" id="PF20260">
    <property type="entry name" value="PUA_4"/>
    <property type="match status" value="1"/>
</dbReference>
<dbReference type="Proteomes" id="UP001595798">
    <property type="component" value="Unassembled WGS sequence"/>
</dbReference>
<evidence type="ECO:0000256" key="5">
    <source>
        <dbReference type="ARBA" id="ARBA00022490"/>
    </source>
</evidence>
<feature type="domain" description="Ribosomal RNA small subunit methyltransferase E PUA-like" evidence="14">
    <location>
        <begin position="20"/>
        <end position="67"/>
    </location>
</feature>
<dbReference type="GO" id="GO:0032259">
    <property type="term" value="P:methylation"/>
    <property type="evidence" value="ECO:0007669"/>
    <property type="project" value="UniProtKB-KW"/>
</dbReference>
<dbReference type="NCBIfam" id="TIGR00046">
    <property type="entry name" value="RsmE family RNA methyltransferase"/>
    <property type="match status" value="1"/>
</dbReference>
<keyword evidence="7 12" id="KW-0489">Methyltransferase</keyword>
<dbReference type="EMBL" id="JBHSDI010000012">
    <property type="protein sequence ID" value="MFC4259155.1"/>
    <property type="molecule type" value="Genomic_DNA"/>
</dbReference>
<dbReference type="SUPFAM" id="SSF75217">
    <property type="entry name" value="alpha/beta knot"/>
    <property type="match status" value="1"/>
</dbReference>
<dbReference type="PANTHER" id="PTHR30027:SF3">
    <property type="entry name" value="16S RRNA (URACIL(1498)-N(3))-METHYLTRANSFERASE"/>
    <property type="match status" value="1"/>
</dbReference>
<dbReference type="InterPro" id="IPR029026">
    <property type="entry name" value="tRNA_m1G_MTases_N"/>
</dbReference>
<evidence type="ECO:0000259" key="13">
    <source>
        <dbReference type="Pfam" id="PF04452"/>
    </source>
</evidence>
<accession>A0ABV8QFQ5</accession>
<dbReference type="InterPro" id="IPR046886">
    <property type="entry name" value="RsmE_MTase_dom"/>
</dbReference>
<dbReference type="RefSeq" id="WP_379886701.1">
    <property type="nucleotide sequence ID" value="NZ_JBHSDI010000012.1"/>
</dbReference>
<evidence type="ECO:0000313" key="15">
    <source>
        <dbReference type="EMBL" id="MFC4259155.1"/>
    </source>
</evidence>
<name>A0ABV8QFQ5_9GAMM</name>
<evidence type="ECO:0000256" key="4">
    <source>
        <dbReference type="ARBA" id="ARBA00013673"/>
    </source>
</evidence>
<protein>
    <recommendedName>
        <fullName evidence="4 12">Ribosomal RNA small subunit methyltransferase E</fullName>
        <ecNumber evidence="3 12">2.1.1.193</ecNumber>
    </recommendedName>
</protein>
<evidence type="ECO:0000259" key="14">
    <source>
        <dbReference type="Pfam" id="PF20260"/>
    </source>
</evidence>
<comment type="subcellular location">
    <subcellularLocation>
        <location evidence="1 12">Cytoplasm</location>
    </subcellularLocation>
</comment>
<keyword evidence="8 12" id="KW-0808">Transferase</keyword>
<reference evidence="16" key="1">
    <citation type="journal article" date="2019" name="Int. J. Syst. Evol. Microbiol.">
        <title>The Global Catalogue of Microorganisms (GCM) 10K type strain sequencing project: providing services to taxonomists for standard genome sequencing and annotation.</title>
        <authorList>
            <consortium name="The Broad Institute Genomics Platform"/>
            <consortium name="The Broad Institute Genome Sequencing Center for Infectious Disease"/>
            <person name="Wu L."/>
            <person name="Ma J."/>
        </authorList>
    </citation>
    <scope>NUCLEOTIDE SEQUENCE [LARGE SCALE GENOMIC DNA]</scope>
    <source>
        <strain evidence="16">CECT 7297</strain>
    </source>
</reference>
<evidence type="ECO:0000313" key="16">
    <source>
        <dbReference type="Proteomes" id="UP001595798"/>
    </source>
</evidence>
<comment type="catalytic activity">
    <reaction evidence="11 12">
        <text>uridine(1498) in 16S rRNA + S-adenosyl-L-methionine = N(3)-methyluridine(1498) in 16S rRNA + S-adenosyl-L-homocysteine + H(+)</text>
        <dbReference type="Rhea" id="RHEA:42920"/>
        <dbReference type="Rhea" id="RHEA-COMP:10283"/>
        <dbReference type="Rhea" id="RHEA-COMP:10284"/>
        <dbReference type="ChEBI" id="CHEBI:15378"/>
        <dbReference type="ChEBI" id="CHEBI:57856"/>
        <dbReference type="ChEBI" id="CHEBI:59789"/>
        <dbReference type="ChEBI" id="CHEBI:65315"/>
        <dbReference type="ChEBI" id="CHEBI:74502"/>
        <dbReference type="EC" id="2.1.1.193"/>
    </reaction>
</comment>
<evidence type="ECO:0000256" key="1">
    <source>
        <dbReference type="ARBA" id="ARBA00004496"/>
    </source>
</evidence>
<dbReference type="PIRSF" id="PIRSF015601">
    <property type="entry name" value="MTase_slr0722"/>
    <property type="match status" value="1"/>
</dbReference>
<comment type="similarity">
    <text evidence="2 12">Belongs to the RNA methyltransferase RsmE family.</text>
</comment>
<keyword evidence="9 12" id="KW-0949">S-adenosyl-L-methionine</keyword>
<keyword evidence="16" id="KW-1185">Reference proteome</keyword>
<dbReference type="CDD" id="cd18084">
    <property type="entry name" value="RsmE-like"/>
    <property type="match status" value="1"/>
</dbReference>
<dbReference type="GO" id="GO:0008168">
    <property type="term" value="F:methyltransferase activity"/>
    <property type="evidence" value="ECO:0007669"/>
    <property type="project" value="UniProtKB-KW"/>
</dbReference>
<gene>
    <name evidence="15" type="ORF">ACFOZ5_08955</name>
</gene>
<keyword evidence="6 12" id="KW-0698">rRNA processing</keyword>
<evidence type="ECO:0000256" key="8">
    <source>
        <dbReference type="ARBA" id="ARBA00022679"/>
    </source>
</evidence>
<dbReference type="InterPro" id="IPR029028">
    <property type="entry name" value="Alpha/beta_knot_MTases"/>
</dbReference>
<dbReference type="InterPro" id="IPR015947">
    <property type="entry name" value="PUA-like_sf"/>
</dbReference>
<evidence type="ECO:0000256" key="10">
    <source>
        <dbReference type="ARBA" id="ARBA00025699"/>
    </source>
</evidence>
<feature type="domain" description="Ribosomal RNA small subunit methyltransferase E methyltransferase" evidence="13">
    <location>
        <begin position="76"/>
        <end position="236"/>
    </location>
</feature>
<keyword evidence="5 12" id="KW-0963">Cytoplasm</keyword>
<evidence type="ECO:0000256" key="3">
    <source>
        <dbReference type="ARBA" id="ARBA00012328"/>
    </source>
</evidence>
<evidence type="ECO:0000256" key="7">
    <source>
        <dbReference type="ARBA" id="ARBA00022603"/>
    </source>
</evidence>
<evidence type="ECO:0000256" key="2">
    <source>
        <dbReference type="ARBA" id="ARBA00005528"/>
    </source>
</evidence>
<evidence type="ECO:0000256" key="11">
    <source>
        <dbReference type="ARBA" id="ARBA00047944"/>
    </source>
</evidence>
<dbReference type="Gene3D" id="3.40.1280.10">
    <property type="match status" value="1"/>
</dbReference>
<dbReference type="EC" id="2.1.1.193" evidence="3 12"/>
<evidence type="ECO:0000256" key="9">
    <source>
        <dbReference type="ARBA" id="ARBA00022691"/>
    </source>
</evidence>
<dbReference type="NCBIfam" id="NF008692">
    <property type="entry name" value="PRK11713.1-5"/>
    <property type="match status" value="1"/>
</dbReference>
<dbReference type="PANTHER" id="PTHR30027">
    <property type="entry name" value="RIBOSOMAL RNA SMALL SUBUNIT METHYLTRANSFERASE E"/>
    <property type="match status" value="1"/>
</dbReference>
<comment type="function">
    <text evidence="10 12">Specifically methylates the N3 position of the uracil ring of uridine 1498 (m3U1498) in 16S rRNA. Acts on the fully assembled 30S ribosomal subunit.</text>
</comment>
<comment type="caution">
    <text evidence="15">The sequence shown here is derived from an EMBL/GenBank/DDBJ whole genome shotgun (WGS) entry which is preliminary data.</text>
</comment>
<dbReference type="Pfam" id="PF04452">
    <property type="entry name" value="Methyltrans_RNA"/>
    <property type="match status" value="1"/>
</dbReference>
<dbReference type="InterPro" id="IPR046887">
    <property type="entry name" value="RsmE_PUA-like"/>
</dbReference>
<organism evidence="15 16">
    <name type="scientific">Marinobacter lacisalsi</name>
    <dbReference type="NCBI Taxonomy" id="475979"/>
    <lineage>
        <taxon>Bacteria</taxon>
        <taxon>Pseudomonadati</taxon>
        <taxon>Pseudomonadota</taxon>
        <taxon>Gammaproteobacteria</taxon>
        <taxon>Pseudomonadales</taxon>
        <taxon>Marinobacteraceae</taxon>
        <taxon>Marinobacter</taxon>
    </lineage>
</organism>
<evidence type="ECO:0000256" key="6">
    <source>
        <dbReference type="ARBA" id="ARBA00022552"/>
    </source>
</evidence>
<dbReference type="SUPFAM" id="SSF88697">
    <property type="entry name" value="PUA domain-like"/>
    <property type="match status" value="1"/>
</dbReference>
<dbReference type="Gene3D" id="2.40.240.20">
    <property type="entry name" value="Hypothetical PUA domain-like, domain 1"/>
    <property type="match status" value="1"/>
</dbReference>
<sequence>MRNPRIFTDAALAAGQTVYLDDSAAHHVGKVLRMQTGQPLVLFNGDGANYPAELDEVGKKRVSARILTREASTCEPRLKIMLGQVISKGDRMDYAVQKSTELGVDTIVPLTSERCDVRLKGDREDKRIRHWQQVAISAAEQCGRATVPTIAPLASLADWFNLSETCDLRLVLHHRTEQPLSAMTPPVQGVALLVGPEGGLSEAEIAAARESGFSPAAIGPRVLRTETAPVAAITLCQWLWGDFG</sequence>
<dbReference type="InterPro" id="IPR006700">
    <property type="entry name" value="RsmE"/>
</dbReference>